<dbReference type="eggNOG" id="COG0132">
    <property type="taxonomic scope" value="Bacteria"/>
</dbReference>
<reference evidence="10 11" key="1">
    <citation type="submission" date="2011-02" db="EMBL/GenBank/DDBJ databases">
        <authorList>
            <person name="Nelson K.E."/>
            <person name="Sutton G."/>
            <person name="Torralba M."/>
            <person name="Durkin S."/>
            <person name="Harkins D."/>
            <person name="Montgomery R."/>
            <person name="Ziemer C."/>
            <person name="Klaassens E."/>
            <person name="Ocuiv P."/>
            <person name="Morrison M."/>
        </authorList>
    </citation>
    <scope>NUCLEOTIDE SEQUENCE [LARGE SCALE GENOMIC DNA]</scope>
    <source>
        <strain evidence="10 11">8</strain>
    </source>
</reference>
<feature type="binding site" evidence="9">
    <location>
        <position position="42"/>
    </location>
    <ligand>
        <name>substrate</name>
    </ligand>
</feature>
<dbReference type="STRING" id="246199.CUS_7507"/>
<comment type="pathway">
    <text evidence="9">Cofactor biosynthesis; biotin biosynthesis; biotin from 7,8-diaminononanoate: step 1/2.</text>
</comment>
<accession>E9SGX9</accession>
<comment type="catalytic activity">
    <reaction evidence="8">
        <text>(7R,8S)-8-amino-7-(carboxyamino)nonanoate + ATP = (4R,5S)-dethiobiotin + ADP + phosphate + H(+)</text>
        <dbReference type="Rhea" id="RHEA:63684"/>
        <dbReference type="ChEBI" id="CHEBI:15378"/>
        <dbReference type="ChEBI" id="CHEBI:30616"/>
        <dbReference type="ChEBI" id="CHEBI:43474"/>
        <dbReference type="ChEBI" id="CHEBI:149470"/>
        <dbReference type="ChEBI" id="CHEBI:149473"/>
        <dbReference type="ChEBI" id="CHEBI:456216"/>
    </reaction>
</comment>
<evidence type="ECO:0000256" key="9">
    <source>
        <dbReference type="HAMAP-Rule" id="MF_00336"/>
    </source>
</evidence>
<name>E9SGX9_RUMAL</name>
<dbReference type="HAMAP" id="MF_00336">
    <property type="entry name" value="BioD"/>
    <property type="match status" value="1"/>
</dbReference>
<evidence type="ECO:0000313" key="10">
    <source>
        <dbReference type="EMBL" id="EGC01476.1"/>
    </source>
</evidence>
<evidence type="ECO:0000256" key="2">
    <source>
        <dbReference type="ARBA" id="ARBA00022598"/>
    </source>
</evidence>
<organism evidence="10 11">
    <name type="scientific">Ruminococcus albus 8</name>
    <dbReference type="NCBI Taxonomy" id="246199"/>
    <lineage>
        <taxon>Bacteria</taxon>
        <taxon>Bacillati</taxon>
        <taxon>Bacillota</taxon>
        <taxon>Clostridia</taxon>
        <taxon>Eubacteriales</taxon>
        <taxon>Oscillospiraceae</taxon>
        <taxon>Ruminococcus</taxon>
    </lineage>
</organism>
<dbReference type="PANTHER" id="PTHR43210:SF2">
    <property type="entry name" value="ATP-DEPENDENT DETHIOBIOTIN SYNTHETASE BIOD 2"/>
    <property type="match status" value="1"/>
</dbReference>
<evidence type="ECO:0000256" key="1">
    <source>
        <dbReference type="ARBA" id="ARBA00022490"/>
    </source>
</evidence>
<evidence type="ECO:0000256" key="7">
    <source>
        <dbReference type="ARBA" id="ARBA00022842"/>
    </source>
</evidence>
<dbReference type="AlphaFoldDB" id="E9SGX9"/>
<dbReference type="Proteomes" id="UP000004259">
    <property type="component" value="Unassembled WGS sequence"/>
</dbReference>
<feature type="binding site" evidence="9">
    <location>
        <begin position="13"/>
        <end position="18"/>
    </location>
    <ligand>
        <name>ATP</name>
        <dbReference type="ChEBI" id="CHEBI:30616"/>
    </ligand>
</feature>
<dbReference type="InterPro" id="IPR027417">
    <property type="entry name" value="P-loop_NTPase"/>
</dbReference>
<dbReference type="GO" id="GO:0009102">
    <property type="term" value="P:biotin biosynthetic process"/>
    <property type="evidence" value="ECO:0007669"/>
    <property type="project" value="UniProtKB-UniRule"/>
</dbReference>
<feature type="binding site" evidence="9">
    <location>
        <position position="56"/>
    </location>
    <ligand>
        <name>Mg(2+)</name>
        <dbReference type="ChEBI" id="CHEBI:18420"/>
    </ligand>
</feature>
<dbReference type="RefSeq" id="WP_002853073.1">
    <property type="nucleotide sequence ID" value="NZ_ADKM02000130.1"/>
</dbReference>
<dbReference type="InterPro" id="IPR004472">
    <property type="entry name" value="DTB_synth_BioD"/>
</dbReference>
<evidence type="ECO:0000256" key="6">
    <source>
        <dbReference type="ARBA" id="ARBA00022840"/>
    </source>
</evidence>
<dbReference type="PANTHER" id="PTHR43210">
    <property type="entry name" value="DETHIOBIOTIN SYNTHETASE"/>
    <property type="match status" value="1"/>
</dbReference>
<evidence type="ECO:0000313" key="11">
    <source>
        <dbReference type="Proteomes" id="UP000004259"/>
    </source>
</evidence>
<dbReference type="Pfam" id="PF13500">
    <property type="entry name" value="AAA_26"/>
    <property type="match status" value="1"/>
</dbReference>
<dbReference type="EMBL" id="ADKM02000130">
    <property type="protein sequence ID" value="EGC01476.1"/>
    <property type="molecule type" value="Genomic_DNA"/>
</dbReference>
<dbReference type="GO" id="GO:0000287">
    <property type="term" value="F:magnesium ion binding"/>
    <property type="evidence" value="ECO:0007669"/>
    <property type="project" value="UniProtKB-UniRule"/>
</dbReference>
<feature type="active site" evidence="9">
    <location>
        <position position="38"/>
    </location>
</feature>
<comment type="cofactor">
    <cofactor evidence="9">
        <name>Mg(2+)</name>
        <dbReference type="ChEBI" id="CHEBI:18420"/>
    </cofactor>
</comment>
<evidence type="ECO:0000256" key="8">
    <source>
        <dbReference type="ARBA" id="ARBA00047386"/>
    </source>
</evidence>
<comment type="function">
    <text evidence="9">Catalyzes a mechanistically unusual reaction, the ATP-dependent insertion of CO2 between the N7 and N8 nitrogen atoms of 7,8-diaminopelargonic acid (DAPA, also called 7,8-diammoniononanoate) to form a ureido ring.</text>
</comment>
<evidence type="ECO:0000256" key="4">
    <source>
        <dbReference type="ARBA" id="ARBA00022741"/>
    </source>
</evidence>
<dbReference type="UniPathway" id="UPA00078">
    <property type="reaction ID" value="UER00161"/>
</dbReference>
<keyword evidence="4 9" id="KW-0547">Nucleotide-binding</keyword>
<comment type="similarity">
    <text evidence="9">Belongs to the dethiobiotin synthetase family.</text>
</comment>
<comment type="subunit">
    <text evidence="9">Homodimer.</text>
</comment>
<dbReference type="GO" id="GO:0005524">
    <property type="term" value="F:ATP binding"/>
    <property type="evidence" value="ECO:0007669"/>
    <property type="project" value="UniProtKB-UniRule"/>
</dbReference>
<keyword evidence="2 9" id="KW-0436">Ligase</keyword>
<protein>
    <recommendedName>
        <fullName evidence="9">ATP-dependent dethiobiotin synthetase BioD</fullName>
        <ecNumber evidence="9">6.3.3.3</ecNumber>
    </recommendedName>
    <alternativeName>
        <fullName evidence="9">DTB synthetase</fullName>
        <shortName evidence="9">DTBS</shortName>
    </alternativeName>
    <alternativeName>
        <fullName evidence="9">Dethiobiotin synthase</fullName>
    </alternativeName>
</protein>
<keyword evidence="11" id="KW-1185">Reference proteome</keyword>
<dbReference type="PIRSF" id="PIRSF006755">
    <property type="entry name" value="DTB_synth"/>
    <property type="match status" value="1"/>
</dbReference>
<comment type="caution">
    <text evidence="10">The sequence shown here is derived from an EMBL/GenBank/DDBJ whole genome shotgun (WGS) entry which is preliminary data.</text>
</comment>
<sequence>MRKAIFMTGTGTDVGKTYVTALLVKKLKDRGYDPAYYKAAVSGNTRGADGRLIAGDALYVKNISGIDQPLDEMCPYIYERAVSPHLAAQIEGDPVDMETVRKGFEKACETHGCVVMEGSGGIVCPIRCDDKLILLEDIIKTLGLSCIITADAGLGTINSVVLTAEYMRRNGIKILGVILNNFHAGDVMEEDNRMMCEIVGGVKIIGTVAPDATDIDMTDEALDALFCEEE</sequence>
<dbReference type="CDD" id="cd03109">
    <property type="entry name" value="DTBS"/>
    <property type="match status" value="1"/>
</dbReference>
<comment type="caution">
    <text evidence="9">Lacks conserved residue(s) required for the propagation of feature annotation.</text>
</comment>
<keyword evidence="3 9" id="KW-0479">Metal-binding</keyword>
<evidence type="ECO:0000256" key="5">
    <source>
        <dbReference type="ARBA" id="ARBA00022756"/>
    </source>
</evidence>
<feature type="binding site" evidence="9">
    <location>
        <position position="17"/>
    </location>
    <ligand>
        <name>Mg(2+)</name>
        <dbReference type="ChEBI" id="CHEBI:18420"/>
    </ligand>
</feature>
<dbReference type="GO" id="GO:0005829">
    <property type="term" value="C:cytosol"/>
    <property type="evidence" value="ECO:0007669"/>
    <property type="project" value="TreeGrafter"/>
</dbReference>
<comment type="subcellular location">
    <subcellularLocation>
        <location evidence="9">Cytoplasm</location>
    </subcellularLocation>
</comment>
<dbReference type="NCBIfam" id="TIGR00347">
    <property type="entry name" value="bioD"/>
    <property type="match status" value="1"/>
</dbReference>
<keyword evidence="7 9" id="KW-0460">Magnesium</keyword>
<proteinExistence type="inferred from homology"/>
<dbReference type="EC" id="6.3.3.3" evidence="9"/>
<keyword evidence="1 9" id="KW-0963">Cytoplasm</keyword>
<keyword evidence="5 9" id="KW-0093">Biotin biosynthesis</keyword>
<dbReference type="SUPFAM" id="SSF52540">
    <property type="entry name" value="P-loop containing nucleoside triphosphate hydrolases"/>
    <property type="match status" value="1"/>
</dbReference>
<comment type="catalytic activity">
    <reaction evidence="9">
        <text>(7R,8S)-7,8-diammoniononanoate + CO2 + ATP = (4R,5S)-dethiobiotin + ADP + phosphate + 3 H(+)</text>
        <dbReference type="Rhea" id="RHEA:15805"/>
        <dbReference type="ChEBI" id="CHEBI:15378"/>
        <dbReference type="ChEBI" id="CHEBI:16526"/>
        <dbReference type="ChEBI" id="CHEBI:30616"/>
        <dbReference type="ChEBI" id="CHEBI:43474"/>
        <dbReference type="ChEBI" id="CHEBI:149469"/>
        <dbReference type="ChEBI" id="CHEBI:149473"/>
        <dbReference type="ChEBI" id="CHEBI:456216"/>
        <dbReference type="EC" id="6.3.3.3"/>
    </reaction>
</comment>
<feature type="binding site" evidence="9">
    <location>
        <begin position="117"/>
        <end position="120"/>
    </location>
    <ligand>
        <name>ATP</name>
        <dbReference type="ChEBI" id="CHEBI:30616"/>
    </ligand>
</feature>
<feature type="binding site" evidence="9">
    <location>
        <position position="117"/>
    </location>
    <ligand>
        <name>Mg(2+)</name>
        <dbReference type="ChEBI" id="CHEBI:18420"/>
    </ligand>
</feature>
<keyword evidence="6 9" id="KW-0067">ATP-binding</keyword>
<feature type="binding site" evidence="9">
    <location>
        <position position="56"/>
    </location>
    <ligand>
        <name>ATP</name>
        <dbReference type="ChEBI" id="CHEBI:30616"/>
    </ligand>
</feature>
<dbReference type="Gene3D" id="3.40.50.300">
    <property type="entry name" value="P-loop containing nucleotide triphosphate hydrolases"/>
    <property type="match status" value="1"/>
</dbReference>
<dbReference type="GO" id="GO:0004141">
    <property type="term" value="F:dethiobiotin synthase activity"/>
    <property type="evidence" value="ECO:0007669"/>
    <property type="project" value="UniProtKB-UniRule"/>
</dbReference>
<gene>
    <name evidence="9 10" type="primary">bioD</name>
    <name evidence="10" type="ORF">CUS_7507</name>
</gene>
<evidence type="ECO:0000256" key="3">
    <source>
        <dbReference type="ARBA" id="ARBA00022723"/>
    </source>
</evidence>
<feature type="binding site" evidence="9">
    <location>
        <begin position="180"/>
        <end position="181"/>
    </location>
    <ligand>
        <name>ATP</name>
        <dbReference type="ChEBI" id="CHEBI:30616"/>
    </ligand>
</feature>